<dbReference type="PROSITE" id="PS01136">
    <property type="entry name" value="UPF0034"/>
    <property type="match status" value="1"/>
</dbReference>
<keyword evidence="6 8" id="KW-0560">Oxidoreductase</keyword>
<dbReference type="InterPro" id="IPR018517">
    <property type="entry name" value="tRNA_hU_synthase_CS"/>
</dbReference>
<protein>
    <submittedName>
        <fullName evidence="8">tRNA-dihydrouridine(16) synthase</fullName>
        <ecNumber evidence="8">1.3.1.-</ecNumber>
    </submittedName>
</protein>
<keyword evidence="2" id="KW-0285">Flavoprotein</keyword>
<feature type="domain" description="DUS-like FMN-binding" evidence="7">
    <location>
        <begin position="3"/>
        <end position="240"/>
    </location>
</feature>
<keyword evidence="5" id="KW-0521">NADP</keyword>
<dbReference type="InterPro" id="IPR013785">
    <property type="entry name" value="Aldolase_TIM"/>
</dbReference>
<organism evidence="8">
    <name type="scientific">bioreactor metagenome</name>
    <dbReference type="NCBI Taxonomy" id="1076179"/>
    <lineage>
        <taxon>unclassified sequences</taxon>
        <taxon>metagenomes</taxon>
        <taxon>ecological metagenomes</taxon>
    </lineage>
</organism>
<dbReference type="GO" id="GO:0003723">
    <property type="term" value="F:RNA binding"/>
    <property type="evidence" value="ECO:0007669"/>
    <property type="project" value="TreeGrafter"/>
</dbReference>
<evidence type="ECO:0000259" key="7">
    <source>
        <dbReference type="Pfam" id="PF01207"/>
    </source>
</evidence>
<evidence type="ECO:0000256" key="2">
    <source>
        <dbReference type="ARBA" id="ARBA00022630"/>
    </source>
</evidence>
<evidence type="ECO:0000256" key="4">
    <source>
        <dbReference type="ARBA" id="ARBA00022694"/>
    </source>
</evidence>
<proteinExistence type="predicted"/>
<dbReference type="Gene3D" id="3.20.20.70">
    <property type="entry name" value="Aldolase class I"/>
    <property type="match status" value="1"/>
</dbReference>
<reference evidence="8" key="1">
    <citation type="submission" date="2019-08" db="EMBL/GenBank/DDBJ databases">
        <authorList>
            <person name="Kucharzyk K."/>
            <person name="Murdoch R.W."/>
            <person name="Higgins S."/>
            <person name="Loffler F."/>
        </authorList>
    </citation>
    <scope>NUCLEOTIDE SEQUENCE</scope>
</reference>
<dbReference type="PANTHER" id="PTHR45846">
    <property type="entry name" value="TRNA-DIHYDROURIDINE(47) SYNTHASE [NAD(P)(+)]-LIKE"/>
    <property type="match status" value="1"/>
</dbReference>
<dbReference type="Pfam" id="PF01207">
    <property type="entry name" value="Dus"/>
    <property type="match status" value="1"/>
</dbReference>
<evidence type="ECO:0000256" key="1">
    <source>
        <dbReference type="ARBA" id="ARBA00001917"/>
    </source>
</evidence>
<keyword evidence="4" id="KW-0819">tRNA processing</keyword>
<dbReference type="SUPFAM" id="SSF51395">
    <property type="entry name" value="FMN-linked oxidoreductases"/>
    <property type="match status" value="1"/>
</dbReference>
<dbReference type="GO" id="GO:0017150">
    <property type="term" value="F:tRNA dihydrouridine synthase activity"/>
    <property type="evidence" value="ECO:0007669"/>
    <property type="project" value="InterPro"/>
</dbReference>
<dbReference type="EC" id="1.3.1.-" evidence="8"/>
<dbReference type="AlphaFoldDB" id="A0A645DFA4"/>
<dbReference type="EMBL" id="VSSQ01035651">
    <property type="protein sequence ID" value="MPM87931.1"/>
    <property type="molecule type" value="Genomic_DNA"/>
</dbReference>
<dbReference type="GO" id="GO:0050660">
    <property type="term" value="F:flavin adenine dinucleotide binding"/>
    <property type="evidence" value="ECO:0007669"/>
    <property type="project" value="InterPro"/>
</dbReference>
<evidence type="ECO:0000256" key="5">
    <source>
        <dbReference type="ARBA" id="ARBA00022857"/>
    </source>
</evidence>
<evidence type="ECO:0000256" key="3">
    <source>
        <dbReference type="ARBA" id="ARBA00022643"/>
    </source>
</evidence>
<dbReference type="PANTHER" id="PTHR45846:SF1">
    <property type="entry name" value="TRNA-DIHYDROURIDINE(47) SYNTHASE [NAD(P)(+)]-LIKE"/>
    <property type="match status" value="1"/>
</dbReference>
<accession>A0A645DFA4</accession>
<name>A0A645DFA4_9ZZZZ</name>
<gene>
    <name evidence="8" type="primary">dusC_9</name>
    <name evidence="8" type="ORF">SDC9_135032</name>
</gene>
<evidence type="ECO:0000256" key="6">
    <source>
        <dbReference type="ARBA" id="ARBA00023002"/>
    </source>
</evidence>
<evidence type="ECO:0000313" key="8">
    <source>
        <dbReference type="EMBL" id="MPM87931.1"/>
    </source>
</evidence>
<dbReference type="CDD" id="cd02801">
    <property type="entry name" value="DUS_like_FMN"/>
    <property type="match status" value="1"/>
</dbReference>
<comment type="cofactor">
    <cofactor evidence="1">
        <name>FMN</name>
        <dbReference type="ChEBI" id="CHEBI:58210"/>
    </cofactor>
</comment>
<dbReference type="InterPro" id="IPR035587">
    <property type="entry name" value="DUS-like_FMN-bd"/>
</dbReference>
<keyword evidence="3" id="KW-0288">FMN</keyword>
<sequence length="262" mass="30064">MPQLLTNNAADFTHTADKIKLLGYGEVNLNLGCPSGTVVAKYRGSGFLAKKEELNLFLEEIFAHATTKISIKARIGKDEPEEFYKLIEIFNQYPIEELIIHPRLQRDFYNNKPNLQVFEDALKLSKNPVCYNGDIFTVQDYNALRTKFPSVETYMLGRGLLRNPGLIGEISQGAGVEKSLLKNFHDSVYHAYQKEYYGEKNVLYKMKEIWFYLISSFADSEKYLKKIKKCERLSDYDIVVSALFSERELVKTGSPLQQTTLV</sequence>
<comment type="caution">
    <text evidence="8">The sequence shown here is derived from an EMBL/GenBank/DDBJ whole genome shotgun (WGS) entry which is preliminary data.</text>
</comment>